<evidence type="ECO:0000256" key="1">
    <source>
        <dbReference type="SAM" id="Coils"/>
    </source>
</evidence>
<dbReference type="RefSeq" id="WP_115315764.1">
    <property type="nucleotide sequence ID" value="NZ_LWIF01000001.1"/>
</dbReference>
<gene>
    <name evidence="2" type="ORF">NCTC12872_01262</name>
</gene>
<reference evidence="2 3" key="1">
    <citation type="submission" date="2018-06" db="EMBL/GenBank/DDBJ databases">
        <authorList>
            <consortium name="Pathogen Informatics"/>
            <person name="Doyle S."/>
        </authorList>
    </citation>
    <scope>NUCLEOTIDE SEQUENCE [LARGE SCALE GENOMIC DNA]</scope>
    <source>
        <strain evidence="2 3">NCTC12872</strain>
    </source>
</reference>
<keyword evidence="1" id="KW-0175">Coiled coil</keyword>
<organism evidence="2 3">
    <name type="scientific">Phocoenobacter uteri</name>
    <dbReference type="NCBI Taxonomy" id="146806"/>
    <lineage>
        <taxon>Bacteria</taxon>
        <taxon>Pseudomonadati</taxon>
        <taxon>Pseudomonadota</taxon>
        <taxon>Gammaproteobacteria</taxon>
        <taxon>Pasteurellales</taxon>
        <taxon>Pasteurellaceae</taxon>
        <taxon>Phocoenobacter</taxon>
    </lineage>
</organism>
<evidence type="ECO:0000313" key="2">
    <source>
        <dbReference type="EMBL" id="SUB59279.1"/>
    </source>
</evidence>
<accession>A0A379CAU1</accession>
<protein>
    <submittedName>
        <fullName evidence="2">Uncharacterized protein</fullName>
    </submittedName>
</protein>
<proteinExistence type="predicted"/>
<sequence length="319" mass="37861">MKTTNSQFKLPPKKWYSLDQACEQIYKYTDENVTKDDLIHYAKIGLLKISIKTHITKYHKKIGSVRLDENLLFLSINGKKYDFDLDFGQFNKDIATYKNNVYLLINSLDEAFVISGFLHINFEYSKPIEVDGIDTFDFGLNHLLKATKKDVYLDDKFGIISFYPPNDKNIKFYLWGFEKALDPWLLDEYGNELDKEYDEDLIYFDNGSQPLRKKYIHFKYDDLYMLYDDLIAFLENNKKQKENKVGRKEREDKEQIIKMAKNIFKENPTASKNKIIDFLVDNYNIPESTLKKYFEKENIGAPSKQQNRSLVIKKKNYNY</sequence>
<name>A0A379CAU1_9PAST</name>
<feature type="coiled-coil region" evidence="1">
    <location>
        <begin position="224"/>
        <end position="251"/>
    </location>
</feature>
<dbReference type="AlphaFoldDB" id="A0A379CAU1"/>
<dbReference type="OrthoDB" id="5678421at2"/>
<keyword evidence="3" id="KW-1185">Reference proteome</keyword>
<evidence type="ECO:0000313" key="3">
    <source>
        <dbReference type="Proteomes" id="UP000255417"/>
    </source>
</evidence>
<dbReference type="EMBL" id="UGTA01000001">
    <property type="protein sequence ID" value="SUB59279.1"/>
    <property type="molecule type" value="Genomic_DNA"/>
</dbReference>
<dbReference type="Proteomes" id="UP000255417">
    <property type="component" value="Unassembled WGS sequence"/>
</dbReference>